<dbReference type="PANTHER" id="PTHR43322:SF5">
    <property type="entry name" value="1-DEOXY-D-XYLULOSE-5-PHOSPHATE SYNTHASE, CHLOROPLASTIC"/>
    <property type="match status" value="1"/>
</dbReference>
<evidence type="ECO:0000256" key="9">
    <source>
        <dbReference type="ARBA" id="ARBA00022801"/>
    </source>
</evidence>
<comment type="subunit">
    <text evidence="5">Homodimer.</text>
</comment>
<evidence type="ECO:0000256" key="13">
    <source>
        <dbReference type="ARBA" id="ARBA00023229"/>
    </source>
</evidence>
<dbReference type="GO" id="GO:0005829">
    <property type="term" value="C:cytosol"/>
    <property type="evidence" value="ECO:0007669"/>
    <property type="project" value="TreeGrafter"/>
</dbReference>
<dbReference type="NCBIfam" id="TIGR00204">
    <property type="entry name" value="dxs"/>
    <property type="match status" value="1"/>
</dbReference>
<evidence type="ECO:0000256" key="11">
    <source>
        <dbReference type="ARBA" id="ARBA00022977"/>
    </source>
</evidence>
<keyword evidence="7" id="KW-0808">Transferase</keyword>
<keyword evidence="12" id="KW-0786">Thiamine pyrophosphate</keyword>
<evidence type="ECO:0000259" key="15">
    <source>
        <dbReference type="SMART" id="SM00642"/>
    </source>
</evidence>
<dbReference type="FunFam" id="3.90.400.10:FF:000002">
    <property type="entry name" value="Sucrose isomerase"/>
    <property type="match status" value="1"/>
</dbReference>
<dbReference type="SMART" id="SM00642">
    <property type="entry name" value="Aamy"/>
    <property type="match status" value="1"/>
</dbReference>
<dbReference type="GO" id="GO:0016114">
    <property type="term" value="P:terpenoid biosynthetic process"/>
    <property type="evidence" value="ECO:0007669"/>
    <property type="project" value="InterPro"/>
</dbReference>
<dbReference type="GO" id="GO:0009228">
    <property type="term" value="P:thiamine biosynthetic process"/>
    <property type="evidence" value="ECO:0007669"/>
    <property type="project" value="UniProtKB-KW"/>
</dbReference>
<keyword evidence="11" id="KW-0784">Thiamine biosynthesis</keyword>
<dbReference type="InterPro" id="IPR029061">
    <property type="entry name" value="THDP-binding"/>
</dbReference>
<dbReference type="GO" id="GO:0046872">
    <property type="term" value="F:metal ion binding"/>
    <property type="evidence" value="ECO:0007669"/>
    <property type="project" value="UniProtKB-KW"/>
</dbReference>
<dbReference type="InterPro" id="IPR020826">
    <property type="entry name" value="Transketolase_BS"/>
</dbReference>
<dbReference type="Proteomes" id="UP001195483">
    <property type="component" value="Unassembled WGS sequence"/>
</dbReference>
<dbReference type="Gene3D" id="3.40.50.970">
    <property type="match status" value="2"/>
</dbReference>
<name>A0AAE0W7C6_9BIVA</name>
<dbReference type="Gene3D" id="3.40.50.920">
    <property type="match status" value="1"/>
</dbReference>
<dbReference type="EMBL" id="JAEAOA010000186">
    <property type="protein sequence ID" value="KAK3604186.1"/>
    <property type="molecule type" value="Genomic_DNA"/>
</dbReference>
<comment type="cofactor">
    <cofactor evidence="1">
        <name>Mg(2+)</name>
        <dbReference type="ChEBI" id="CHEBI:18420"/>
    </cofactor>
</comment>
<proteinExistence type="inferred from homology"/>
<dbReference type="GO" id="GO:0016798">
    <property type="term" value="F:hydrolase activity, acting on glycosyl bonds"/>
    <property type="evidence" value="ECO:0007669"/>
    <property type="project" value="UniProtKB-KW"/>
</dbReference>
<evidence type="ECO:0000256" key="8">
    <source>
        <dbReference type="ARBA" id="ARBA00022723"/>
    </source>
</evidence>
<dbReference type="SUPFAM" id="SSF52518">
    <property type="entry name" value="Thiamin diphosphate-binding fold (THDP-binding)"/>
    <property type="match status" value="2"/>
</dbReference>
<dbReference type="Pfam" id="PF13292">
    <property type="entry name" value="DXP_synthase_N"/>
    <property type="match status" value="1"/>
</dbReference>
<dbReference type="CDD" id="cd02007">
    <property type="entry name" value="TPP_DXS"/>
    <property type="match status" value="1"/>
</dbReference>
<evidence type="ECO:0000256" key="5">
    <source>
        <dbReference type="ARBA" id="ARBA00011738"/>
    </source>
</evidence>
<keyword evidence="13" id="KW-0414">Isoprene biosynthesis</keyword>
<dbReference type="SUPFAM" id="SSF52922">
    <property type="entry name" value="TK C-terminal domain-like"/>
    <property type="match status" value="1"/>
</dbReference>
<sequence>MDIDREKYLKILSRIQKPSDVCDLNADELTKLAWACRQRIIDATSRAGGHLASSLGTVELTVALYNVYNAEKDHFVWDVGHQAYTHKILTGRSEFIDKIGTRQGVAKFLRREESKYDHFGAGHATTSLSAGVGMAVARQYSGEKYDVVCIIGDGAMTGGMAYEALNQAGGMKLNLKIILNDNEMSIDPNVGALSKAFNLIQSNEFYNKTRREISLLKKKPGRFTQFIYDSLKRVDHSFMEWLSPASWFDKLGFRYFGPVDGHDIPSLLDILRKTKHIEEPVIIHLITKKGKGYTFAENDSLGYHGVTPFEPASGKFLKSGGGVSYTSIWSAGIADILAKDDKTAVISAAMIASTGLKKLQEQYPNRIFDVGIAEQHAVTFAGGLAVKGGKPFAAIYSTFLQRAFDQIIHDIALQNLPVRFVLDRAGYVGADGATHHGAFDLSYLRMIPGMVVMAPKDGKELRRMIVTMHEYDAGPIAVRFPRGNAAVFPEAGESFEAIPIGEAEVIQDGQDILIFAVGTMVSAFEKILKEPAFDKLSVCLVNMRFIKPLDENILKTKAEAAKGIITAEENMLAGGFGSGICEALNRLGISRPLMQLGMPDKFIEYGTPEEQLRDAGLDNDSLRTRLTDFCRRLGPCMTLKTSDKDWWKTAVFYQIYPRSFYDANNDGIGDLKGITCKLDHLNDGKGGGLGVDAVWISPFFLSPMKDFGYDVSDYTGIDPMFGTMSDFEEMTAEAHKRGIRILIDLVLNHSSDMHPWFIESRSDRTNPKADWYIWHDGKPDGSVPNNWQSIFGGPAWTWDDNRKQYYNHSFLKEQPDLNWYNPEVQTQMKHIIQFWLKKGVDGFRLDTANFYAYDKQFRDNPLYTGADSVEKQTSHYFKYETVYSKDRPENFRCLELIRSSIEEIGGHYTTIGEIGGIQDLDRLMKLSADYVRGNKYLHMAYNFGLLTDNFSAENLTLTIGKLEEHIKDGWPCWSLGNHDCRRIETRAGNTELKRSLVAMLLFMRGTPILYYGDECDMPEYEIKKDELQDPFGKAFFPGI</sequence>
<evidence type="ECO:0000256" key="1">
    <source>
        <dbReference type="ARBA" id="ARBA00001946"/>
    </source>
</evidence>
<evidence type="ECO:0000256" key="14">
    <source>
        <dbReference type="ARBA" id="ARBA00023295"/>
    </source>
</evidence>
<dbReference type="CDD" id="cd07033">
    <property type="entry name" value="TPP_PYR_DXS_TK_like"/>
    <property type="match status" value="1"/>
</dbReference>
<dbReference type="GO" id="GO:0005975">
    <property type="term" value="P:carbohydrate metabolic process"/>
    <property type="evidence" value="ECO:0007669"/>
    <property type="project" value="InterPro"/>
</dbReference>
<comment type="cofactor">
    <cofactor evidence="2">
        <name>thiamine diphosphate</name>
        <dbReference type="ChEBI" id="CHEBI:58937"/>
    </cofactor>
</comment>
<dbReference type="PROSITE" id="PS00802">
    <property type="entry name" value="TRANSKETOLASE_2"/>
    <property type="match status" value="1"/>
</dbReference>
<evidence type="ECO:0000256" key="3">
    <source>
        <dbReference type="ARBA" id="ARBA00004980"/>
    </source>
</evidence>
<reference evidence="17" key="2">
    <citation type="journal article" date="2021" name="Genome Biol. Evol.">
        <title>Developing a high-quality reference genome for a parasitic bivalve with doubly uniparental inheritance (Bivalvia: Unionida).</title>
        <authorList>
            <person name="Smith C.H."/>
        </authorList>
    </citation>
    <scope>NUCLEOTIDE SEQUENCE</scope>
    <source>
        <strain evidence="17">CHS0354</strain>
        <tissue evidence="17">Mantle</tissue>
    </source>
</reference>
<evidence type="ECO:0000256" key="12">
    <source>
        <dbReference type="ARBA" id="ARBA00023052"/>
    </source>
</evidence>
<keyword evidence="18" id="KW-1185">Reference proteome</keyword>
<evidence type="ECO:0000256" key="6">
    <source>
        <dbReference type="ARBA" id="ARBA00013150"/>
    </source>
</evidence>
<dbReference type="PROSITE" id="PS00801">
    <property type="entry name" value="TRANSKETOLASE_1"/>
    <property type="match status" value="1"/>
</dbReference>
<dbReference type="GO" id="GO:0019682">
    <property type="term" value="P:glyceraldehyde-3-phosphate metabolic process"/>
    <property type="evidence" value="ECO:0007669"/>
    <property type="project" value="UniProtKB-ARBA"/>
</dbReference>
<dbReference type="NCBIfam" id="NF003933">
    <property type="entry name" value="PRK05444.2-2"/>
    <property type="match status" value="1"/>
</dbReference>
<accession>A0AAE0W7C6</accession>
<dbReference type="SMART" id="SM00861">
    <property type="entry name" value="Transket_pyr"/>
    <property type="match status" value="1"/>
</dbReference>
<feature type="domain" description="Transketolase-like pyrimidine-binding" evidence="16">
    <location>
        <begin position="323"/>
        <end position="487"/>
    </location>
</feature>
<evidence type="ECO:0000256" key="4">
    <source>
        <dbReference type="ARBA" id="ARBA00011081"/>
    </source>
</evidence>
<comment type="pathway">
    <text evidence="3">Metabolic intermediate biosynthesis; 1-deoxy-D-xylulose 5-phosphate biosynthesis; 1-deoxy-D-xylulose 5-phosphate from D-glyceraldehyde 3-phosphate and pyruvate: step 1/1.</text>
</comment>
<gene>
    <name evidence="17" type="ORF">CHS0354_001994</name>
</gene>
<dbReference type="InterPro" id="IPR017853">
    <property type="entry name" value="GH"/>
</dbReference>
<evidence type="ECO:0000256" key="10">
    <source>
        <dbReference type="ARBA" id="ARBA00022842"/>
    </source>
</evidence>
<evidence type="ECO:0000256" key="7">
    <source>
        <dbReference type="ARBA" id="ARBA00022679"/>
    </source>
</evidence>
<dbReference type="Gene3D" id="3.90.400.10">
    <property type="entry name" value="Oligo-1,6-glucosidase, Domain 2"/>
    <property type="match status" value="1"/>
</dbReference>
<comment type="similarity">
    <text evidence="4">Belongs to the transketolase family. DXPS subfamily.</text>
</comment>
<dbReference type="InterPro" id="IPR049557">
    <property type="entry name" value="Transketolase_CS"/>
</dbReference>
<keyword evidence="9" id="KW-0378">Hydrolase</keyword>
<dbReference type="Pfam" id="PF02779">
    <property type="entry name" value="Transket_pyr"/>
    <property type="match status" value="1"/>
</dbReference>
<evidence type="ECO:0000256" key="2">
    <source>
        <dbReference type="ARBA" id="ARBA00001964"/>
    </source>
</evidence>
<dbReference type="FunFam" id="3.40.50.970:FF:000005">
    <property type="entry name" value="1-deoxy-D-xylulose-5-phosphate synthase"/>
    <property type="match status" value="1"/>
</dbReference>
<dbReference type="GO" id="GO:0008661">
    <property type="term" value="F:1-deoxy-D-xylulose-5-phosphate synthase activity"/>
    <property type="evidence" value="ECO:0007669"/>
    <property type="project" value="UniProtKB-EC"/>
</dbReference>
<organism evidence="17 18">
    <name type="scientific">Potamilus streckersoni</name>
    <dbReference type="NCBI Taxonomy" id="2493646"/>
    <lineage>
        <taxon>Eukaryota</taxon>
        <taxon>Metazoa</taxon>
        <taxon>Spiralia</taxon>
        <taxon>Lophotrochozoa</taxon>
        <taxon>Mollusca</taxon>
        <taxon>Bivalvia</taxon>
        <taxon>Autobranchia</taxon>
        <taxon>Heteroconchia</taxon>
        <taxon>Palaeoheterodonta</taxon>
        <taxon>Unionida</taxon>
        <taxon>Unionoidea</taxon>
        <taxon>Unionidae</taxon>
        <taxon>Ambleminae</taxon>
        <taxon>Lampsilini</taxon>
        <taxon>Potamilus</taxon>
    </lineage>
</organism>
<evidence type="ECO:0000313" key="18">
    <source>
        <dbReference type="Proteomes" id="UP001195483"/>
    </source>
</evidence>
<dbReference type="Gene3D" id="3.20.20.80">
    <property type="entry name" value="Glycosidases"/>
    <property type="match status" value="1"/>
</dbReference>
<reference evidence="17" key="1">
    <citation type="journal article" date="2021" name="Genome Biol. Evol.">
        <title>A High-Quality Reference Genome for a Parasitic Bivalve with Doubly Uniparental Inheritance (Bivalvia: Unionida).</title>
        <authorList>
            <person name="Smith C.H."/>
        </authorList>
    </citation>
    <scope>NUCLEOTIDE SEQUENCE</scope>
    <source>
        <strain evidence="17">CHS0354</strain>
    </source>
</reference>
<dbReference type="EC" id="2.2.1.7" evidence="6"/>
<keyword evidence="14" id="KW-0326">Glycosidase</keyword>
<dbReference type="Pfam" id="PF02780">
    <property type="entry name" value="Transketolase_C"/>
    <property type="match status" value="1"/>
</dbReference>
<dbReference type="SUPFAM" id="SSF51445">
    <property type="entry name" value="(Trans)glycosidases"/>
    <property type="match status" value="1"/>
</dbReference>
<reference evidence="17" key="3">
    <citation type="submission" date="2023-05" db="EMBL/GenBank/DDBJ databases">
        <authorList>
            <person name="Smith C.H."/>
        </authorList>
    </citation>
    <scope>NUCLEOTIDE SEQUENCE</scope>
    <source>
        <strain evidence="17">CHS0354</strain>
        <tissue evidence="17">Mantle</tissue>
    </source>
</reference>
<evidence type="ECO:0000313" key="17">
    <source>
        <dbReference type="EMBL" id="KAK3604186.1"/>
    </source>
</evidence>
<evidence type="ECO:0000259" key="16">
    <source>
        <dbReference type="SMART" id="SM00861"/>
    </source>
</evidence>
<feature type="domain" description="Glycosyl hydrolase family 13 catalytic" evidence="15">
    <location>
        <begin position="654"/>
        <end position="1028"/>
    </location>
</feature>
<dbReference type="PANTHER" id="PTHR43322">
    <property type="entry name" value="1-D-DEOXYXYLULOSE 5-PHOSPHATE SYNTHASE-RELATED"/>
    <property type="match status" value="1"/>
</dbReference>
<dbReference type="InterPro" id="IPR005475">
    <property type="entry name" value="Transketolase-like_Pyr-bd"/>
</dbReference>
<dbReference type="HAMAP" id="MF_00315">
    <property type="entry name" value="DXP_synth"/>
    <property type="match status" value="1"/>
</dbReference>
<dbReference type="InterPro" id="IPR009014">
    <property type="entry name" value="Transketo_C/PFOR_II"/>
</dbReference>
<keyword evidence="10" id="KW-0460">Magnesium</keyword>
<dbReference type="InterPro" id="IPR006047">
    <property type="entry name" value="GH13_cat_dom"/>
</dbReference>
<dbReference type="InterPro" id="IPR005477">
    <property type="entry name" value="Dxylulose-5-P_synthase"/>
</dbReference>
<dbReference type="AlphaFoldDB" id="A0AAE0W7C6"/>
<dbReference type="InterPro" id="IPR033248">
    <property type="entry name" value="Transketolase_C"/>
</dbReference>
<dbReference type="InterPro" id="IPR045857">
    <property type="entry name" value="O16G_dom_2"/>
</dbReference>
<protein>
    <recommendedName>
        <fullName evidence="6">1-deoxy-D-xylulose-5-phosphate synthase</fullName>
        <ecNumber evidence="6">2.2.1.7</ecNumber>
    </recommendedName>
</protein>
<dbReference type="Pfam" id="PF00128">
    <property type="entry name" value="Alpha-amylase"/>
    <property type="match status" value="1"/>
</dbReference>
<keyword evidence="8" id="KW-0479">Metal-binding</keyword>
<comment type="caution">
    <text evidence="17">The sequence shown here is derived from an EMBL/GenBank/DDBJ whole genome shotgun (WGS) entry which is preliminary data.</text>
</comment>